<evidence type="ECO:0000313" key="2">
    <source>
        <dbReference type="Proteomes" id="UP000024547"/>
    </source>
</evidence>
<dbReference type="EMBL" id="AWFH01000011">
    <property type="protein sequence ID" value="KCZ62042.1"/>
    <property type="molecule type" value="Genomic_DNA"/>
</dbReference>
<accession>A0A059E3B9</accession>
<sequence length="67" mass="7925">MEPKTNILRLVIVSKFLNHIIQVRNDEFVFWLRSSFSGYPTMHRRFRDVCQRSDVLALKAAVFLQSV</sequence>
<dbReference type="AlphaFoldDB" id="A0A059E3B9"/>
<name>A0A059E3B9_9PROT</name>
<organism evidence="1 2">
    <name type="scientific">Hyphomonas atlantica</name>
    <dbReference type="NCBI Taxonomy" id="1280948"/>
    <lineage>
        <taxon>Bacteria</taxon>
        <taxon>Pseudomonadati</taxon>
        <taxon>Pseudomonadota</taxon>
        <taxon>Alphaproteobacteria</taxon>
        <taxon>Hyphomonadales</taxon>
        <taxon>Hyphomonadaceae</taxon>
        <taxon>Hyphomonas</taxon>
    </lineage>
</organism>
<reference evidence="1 2" key="1">
    <citation type="journal article" date="2014" name="Antonie Van Leeuwenhoek">
        <title>Hyphomonas beringensis sp. nov. and Hyphomonas chukchiensis sp. nov., isolated from surface seawater of the Bering Sea and Chukchi Sea.</title>
        <authorList>
            <person name="Li C."/>
            <person name="Lai Q."/>
            <person name="Li G."/>
            <person name="Dong C."/>
            <person name="Wang J."/>
            <person name="Liao Y."/>
            <person name="Shao Z."/>
        </authorList>
    </citation>
    <scope>NUCLEOTIDE SEQUENCE [LARGE SCALE GENOMIC DNA]</scope>
    <source>
        <strain evidence="1 2">22II1-22F38</strain>
    </source>
</reference>
<keyword evidence="2" id="KW-1185">Reference proteome</keyword>
<evidence type="ECO:0000313" key="1">
    <source>
        <dbReference type="EMBL" id="KCZ62042.1"/>
    </source>
</evidence>
<protein>
    <submittedName>
        <fullName evidence="1">Uncharacterized protein</fullName>
    </submittedName>
</protein>
<dbReference type="Proteomes" id="UP000024547">
    <property type="component" value="Unassembled WGS sequence"/>
</dbReference>
<proteinExistence type="predicted"/>
<comment type="caution">
    <text evidence="1">The sequence shown here is derived from an EMBL/GenBank/DDBJ whole genome shotgun (WGS) entry which is preliminary data.</text>
</comment>
<gene>
    <name evidence="1" type="ORF">HY36_16260</name>
</gene>